<dbReference type="KEGG" id="uli:ETAA1_52600"/>
<protein>
    <submittedName>
        <fullName evidence="2">Uncharacterized protein</fullName>
    </submittedName>
</protein>
<dbReference type="AlphaFoldDB" id="A0A517Y0I1"/>
<feature type="compositionally biased region" description="Low complexity" evidence="1">
    <location>
        <begin position="59"/>
        <end position="72"/>
    </location>
</feature>
<sequence>MTTNERAELFAALAELARRYPHWRVGQLVANVAGWADADVWDAADDQLLAAARAHLGTATGPTPAAPSAGAACSLPEIPSPAGR</sequence>
<accession>A0A517Y0I1</accession>
<evidence type="ECO:0000256" key="1">
    <source>
        <dbReference type="SAM" id="MobiDB-lite"/>
    </source>
</evidence>
<reference evidence="2 3" key="1">
    <citation type="submission" date="2019-02" db="EMBL/GenBank/DDBJ databases">
        <title>Deep-cultivation of Planctomycetes and their phenomic and genomic characterization uncovers novel biology.</title>
        <authorList>
            <person name="Wiegand S."/>
            <person name="Jogler M."/>
            <person name="Boedeker C."/>
            <person name="Pinto D."/>
            <person name="Vollmers J."/>
            <person name="Rivas-Marin E."/>
            <person name="Kohn T."/>
            <person name="Peeters S.H."/>
            <person name="Heuer A."/>
            <person name="Rast P."/>
            <person name="Oberbeckmann S."/>
            <person name="Bunk B."/>
            <person name="Jeske O."/>
            <person name="Meyerdierks A."/>
            <person name="Storesund J.E."/>
            <person name="Kallscheuer N."/>
            <person name="Luecker S."/>
            <person name="Lage O.M."/>
            <person name="Pohl T."/>
            <person name="Merkel B.J."/>
            <person name="Hornburger P."/>
            <person name="Mueller R.-W."/>
            <person name="Bruemmer F."/>
            <person name="Labrenz M."/>
            <person name="Spormann A.M."/>
            <person name="Op den Camp H."/>
            <person name="Overmann J."/>
            <person name="Amann R."/>
            <person name="Jetten M.S.M."/>
            <person name="Mascher T."/>
            <person name="Medema M.H."/>
            <person name="Devos D.P."/>
            <person name="Kaster A.-K."/>
            <person name="Ovreas L."/>
            <person name="Rohde M."/>
            <person name="Galperin M.Y."/>
            <person name="Jogler C."/>
        </authorList>
    </citation>
    <scope>NUCLEOTIDE SEQUENCE [LARGE SCALE GENOMIC DNA]</scope>
    <source>
        <strain evidence="2 3">ETA_A1</strain>
    </source>
</reference>
<evidence type="ECO:0000313" key="2">
    <source>
        <dbReference type="EMBL" id="QDU23266.1"/>
    </source>
</evidence>
<feature type="region of interest" description="Disordered" evidence="1">
    <location>
        <begin position="59"/>
        <end position="84"/>
    </location>
</feature>
<gene>
    <name evidence="2" type="ORF">ETAA1_52600</name>
</gene>
<keyword evidence="3" id="KW-1185">Reference proteome</keyword>
<proteinExistence type="predicted"/>
<dbReference type="Proteomes" id="UP000319576">
    <property type="component" value="Chromosome"/>
</dbReference>
<organism evidence="2 3">
    <name type="scientific">Urbifossiella limnaea</name>
    <dbReference type="NCBI Taxonomy" id="2528023"/>
    <lineage>
        <taxon>Bacteria</taxon>
        <taxon>Pseudomonadati</taxon>
        <taxon>Planctomycetota</taxon>
        <taxon>Planctomycetia</taxon>
        <taxon>Gemmatales</taxon>
        <taxon>Gemmataceae</taxon>
        <taxon>Urbifossiella</taxon>
    </lineage>
</organism>
<evidence type="ECO:0000313" key="3">
    <source>
        <dbReference type="Proteomes" id="UP000319576"/>
    </source>
</evidence>
<dbReference type="RefSeq" id="WP_145243399.1">
    <property type="nucleotide sequence ID" value="NZ_CP036273.1"/>
</dbReference>
<name>A0A517Y0I1_9BACT</name>
<dbReference type="EMBL" id="CP036273">
    <property type="protein sequence ID" value="QDU23266.1"/>
    <property type="molecule type" value="Genomic_DNA"/>
</dbReference>